<accession>A0A3Q2CWW0</accession>
<proteinExistence type="predicted"/>
<dbReference type="PROSITE" id="PS00615">
    <property type="entry name" value="C_TYPE_LECTIN_1"/>
    <property type="match status" value="1"/>
</dbReference>
<dbReference type="Gene3D" id="3.10.100.10">
    <property type="entry name" value="Mannose-Binding Protein A, subunit A"/>
    <property type="match status" value="1"/>
</dbReference>
<evidence type="ECO:0000256" key="2">
    <source>
        <dbReference type="ARBA" id="ARBA00022734"/>
    </source>
</evidence>
<organism evidence="5 6">
    <name type="scientific">Cyprinodon variegatus</name>
    <name type="common">Sheepshead minnow</name>
    <dbReference type="NCBI Taxonomy" id="28743"/>
    <lineage>
        <taxon>Eukaryota</taxon>
        <taxon>Metazoa</taxon>
        <taxon>Chordata</taxon>
        <taxon>Craniata</taxon>
        <taxon>Vertebrata</taxon>
        <taxon>Euteleostomi</taxon>
        <taxon>Actinopterygii</taxon>
        <taxon>Neopterygii</taxon>
        <taxon>Teleostei</taxon>
        <taxon>Neoteleostei</taxon>
        <taxon>Acanthomorphata</taxon>
        <taxon>Ovalentaria</taxon>
        <taxon>Atherinomorphae</taxon>
        <taxon>Cyprinodontiformes</taxon>
        <taxon>Cyprinodontidae</taxon>
        <taxon>Cyprinodon</taxon>
    </lineage>
</organism>
<dbReference type="AlphaFoldDB" id="A0A3Q2CWW0"/>
<reference evidence="5" key="1">
    <citation type="submission" date="2025-08" db="UniProtKB">
        <authorList>
            <consortium name="Ensembl"/>
        </authorList>
    </citation>
    <scope>IDENTIFICATION</scope>
</reference>
<dbReference type="GeneTree" id="ENSGT01020000230338"/>
<dbReference type="Ensembl" id="ENSCVAT00000017032.1">
    <property type="protein sequence ID" value="ENSCVAP00000010351.1"/>
    <property type="gene ID" value="ENSCVAG00000012477.1"/>
</dbReference>
<dbReference type="GO" id="GO:0005886">
    <property type="term" value="C:plasma membrane"/>
    <property type="evidence" value="ECO:0007669"/>
    <property type="project" value="UniProtKB-SubCell"/>
</dbReference>
<evidence type="ECO:0000313" key="5">
    <source>
        <dbReference type="Ensembl" id="ENSCVAP00000010351.1"/>
    </source>
</evidence>
<dbReference type="InterPro" id="IPR050828">
    <property type="entry name" value="C-type_lectin/matrix_domain"/>
</dbReference>
<name>A0A3Q2CWW0_CYPVA</name>
<evidence type="ECO:0000256" key="3">
    <source>
        <dbReference type="ARBA" id="ARBA00023157"/>
    </source>
</evidence>
<reference evidence="5" key="2">
    <citation type="submission" date="2025-09" db="UniProtKB">
        <authorList>
            <consortium name="Ensembl"/>
        </authorList>
    </citation>
    <scope>IDENTIFICATION</scope>
</reference>
<dbReference type="InterPro" id="IPR001304">
    <property type="entry name" value="C-type_lectin-like"/>
</dbReference>
<evidence type="ECO:0000256" key="1">
    <source>
        <dbReference type="ARBA" id="ARBA00004401"/>
    </source>
</evidence>
<dbReference type="PANTHER" id="PTHR45710">
    <property type="entry name" value="C-TYPE LECTIN DOMAIN-CONTAINING PROTEIN 180"/>
    <property type="match status" value="1"/>
</dbReference>
<dbReference type="OMA" id="WHESKEY"/>
<dbReference type="Proteomes" id="UP000265020">
    <property type="component" value="Unassembled WGS sequence"/>
</dbReference>
<evidence type="ECO:0000313" key="6">
    <source>
        <dbReference type="Proteomes" id="UP000265020"/>
    </source>
</evidence>
<dbReference type="CDD" id="cd03590">
    <property type="entry name" value="CLECT_DC-SIGN_like"/>
    <property type="match status" value="1"/>
</dbReference>
<evidence type="ECO:0000259" key="4">
    <source>
        <dbReference type="PROSITE" id="PS50041"/>
    </source>
</evidence>
<feature type="domain" description="C-type lectin" evidence="4">
    <location>
        <begin position="40"/>
        <end position="149"/>
    </location>
</feature>
<protein>
    <recommendedName>
        <fullName evidence="4">C-type lectin domain-containing protein</fullName>
    </recommendedName>
</protein>
<dbReference type="SMART" id="SM00034">
    <property type="entry name" value="CLECT"/>
    <property type="match status" value="1"/>
</dbReference>
<comment type="subcellular location">
    <subcellularLocation>
        <location evidence="1">Cell membrane</location>
        <topology evidence="1">Single-pass type II membrane protein</topology>
    </subcellularLocation>
</comment>
<dbReference type="InterPro" id="IPR016187">
    <property type="entry name" value="CTDL_fold"/>
</dbReference>
<dbReference type="InterPro" id="IPR018378">
    <property type="entry name" value="C-type_lectin_CS"/>
</dbReference>
<dbReference type="InterPro" id="IPR016186">
    <property type="entry name" value="C-type_lectin-like/link_sf"/>
</dbReference>
<dbReference type="SUPFAM" id="SSF56436">
    <property type="entry name" value="C-type lectin-like"/>
    <property type="match status" value="1"/>
</dbReference>
<dbReference type="GO" id="GO:0030246">
    <property type="term" value="F:carbohydrate binding"/>
    <property type="evidence" value="ECO:0007669"/>
    <property type="project" value="UniProtKB-KW"/>
</dbReference>
<dbReference type="Pfam" id="PF00059">
    <property type="entry name" value="Lectin_C"/>
    <property type="match status" value="1"/>
</dbReference>
<dbReference type="PANTHER" id="PTHR45710:SF26">
    <property type="entry name" value="RH26557P"/>
    <property type="match status" value="1"/>
</dbReference>
<keyword evidence="2" id="KW-0430">Lectin</keyword>
<keyword evidence="6" id="KW-1185">Reference proteome</keyword>
<keyword evidence="3" id="KW-1015">Disulfide bond</keyword>
<dbReference type="PROSITE" id="PS50041">
    <property type="entry name" value="C_TYPE_LECTIN_2"/>
    <property type="match status" value="1"/>
</dbReference>
<dbReference type="InterPro" id="IPR033989">
    <property type="entry name" value="CD209-like_CTLD"/>
</dbReference>
<sequence length="154" mass="18598">KQNVKDSFWKYLNITCVYGILKAIFPPILGQYLQKGWLYFHDRLYYISSTEKTWHESKEYCRQQGAELVIINNKEEQDFTRQFNRLTWIGLHDPAMTREWTWVNGDPLITRFYLFIPNGYENNTESCVEIRDFNWNDEPCGNQKFWICEKDGVF</sequence>